<sequence length="113" mass="13250">MPYTKEDVTRMAFKRYKSNESYEKSVWYLAELCVTINKNVKNGFDIQPLETDNLVLLIRDDVNGEIINPTEEEISEIAETIYHEHPEKSRLHWFIAEKALLLGEIKNILNSNH</sequence>
<reference evidence="1" key="1">
    <citation type="journal article" date="2014" name="Front. Microbiol.">
        <title>High frequency of phylogenetically diverse reductive dehalogenase-homologous genes in deep subseafloor sedimentary metagenomes.</title>
        <authorList>
            <person name="Kawai M."/>
            <person name="Futagami T."/>
            <person name="Toyoda A."/>
            <person name="Takaki Y."/>
            <person name="Nishi S."/>
            <person name="Hori S."/>
            <person name="Arai W."/>
            <person name="Tsubouchi T."/>
            <person name="Morono Y."/>
            <person name="Uchiyama I."/>
            <person name="Ito T."/>
            <person name="Fujiyama A."/>
            <person name="Inagaki F."/>
            <person name="Takami H."/>
        </authorList>
    </citation>
    <scope>NUCLEOTIDE SEQUENCE</scope>
    <source>
        <strain evidence="1">Expedition CK06-06</strain>
    </source>
</reference>
<gene>
    <name evidence="1" type="ORF">S01H4_17549</name>
</gene>
<comment type="caution">
    <text evidence="1">The sequence shown here is derived from an EMBL/GenBank/DDBJ whole genome shotgun (WGS) entry which is preliminary data.</text>
</comment>
<evidence type="ECO:0000313" key="1">
    <source>
        <dbReference type="EMBL" id="GAG62659.1"/>
    </source>
</evidence>
<name>X0Z105_9ZZZZ</name>
<dbReference type="AlphaFoldDB" id="X0Z105"/>
<protein>
    <submittedName>
        <fullName evidence="1">Uncharacterized protein</fullName>
    </submittedName>
</protein>
<dbReference type="EMBL" id="BART01007740">
    <property type="protein sequence ID" value="GAG62659.1"/>
    <property type="molecule type" value="Genomic_DNA"/>
</dbReference>
<organism evidence="1">
    <name type="scientific">marine sediment metagenome</name>
    <dbReference type="NCBI Taxonomy" id="412755"/>
    <lineage>
        <taxon>unclassified sequences</taxon>
        <taxon>metagenomes</taxon>
        <taxon>ecological metagenomes</taxon>
    </lineage>
</organism>
<proteinExistence type="predicted"/>
<accession>X0Z105</accession>